<gene>
    <name evidence="8" type="ORF">NT2_12_00060</name>
</gene>
<dbReference type="RefSeq" id="WP_021691560.1">
    <property type="nucleotide sequence ID" value="NZ_BASZ01000012.1"/>
</dbReference>
<comment type="caution">
    <text evidence="8">The sequence shown here is derived from an EMBL/GenBank/DDBJ whole genome shotgun (WGS) entry which is preliminary data.</text>
</comment>
<evidence type="ECO:0000313" key="8">
    <source>
        <dbReference type="EMBL" id="GAD50742.1"/>
    </source>
</evidence>
<dbReference type="eggNOG" id="COG2072">
    <property type="taxonomic scope" value="Bacteria"/>
</dbReference>
<keyword evidence="9" id="KW-1185">Reference proteome</keyword>
<protein>
    <submittedName>
        <fullName evidence="8">Putative flavin-containing monooxygenase</fullName>
    </submittedName>
</protein>
<keyword evidence="5" id="KW-0521">NADP</keyword>
<evidence type="ECO:0000256" key="5">
    <source>
        <dbReference type="ARBA" id="ARBA00022857"/>
    </source>
</evidence>
<evidence type="ECO:0000256" key="7">
    <source>
        <dbReference type="ARBA" id="ARBA00023033"/>
    </source>
</evidence>
<evidence type="ECO:0000256" key="6">
    <source>
        <dbReference type="ARBA" id="ARBA00023002"/>
    </source>
</evidence>
<accession>U2YPZ5</accession>
<keyword evidence="7 8" id="KW-0503">Monooxygenase</keyword>
<evidence type="ECO:0000256" key="3">
    <source>
        <dbReference type="ARBA" id="ARBA00022630"/>
    </source>
</evidence>
<dbReference type="Pfam" id="PF13738">
    <property type="entry name" value="Pyr_redox_3"/>
    <property type="match status" value="1"/>
</dbReference>
<dbReference type="InterPro" id="IPR036188">
    <property type="entry name" value="FAD/NAD-bd_sf"/>
</dbReference>
<proteinExistence type="inferred from homology"/>
<dbReference type="GO" id="GO:0004497">
    <property type="term" value="F:monooxygenase activity"/>
    <property type="evidence" value="ECO:0007669"/>
    <property type="project" value="UniProtKB-KW"/>
</dbReference>
<dbReference type="PANTHER" id="PTHR43872">
    <property type="entry name" value="MONOOXYGENASE, PUTATIVE (AFU_ORTHOLOGUE AFUA_8G02570)-RELATED"/>
    <property type="match status" value="1"/>
</dbReference>
<evidence type="ECO:0000256" key="2">
    <source>
        <dbReference type="ARBA" id="ARBA00010139"/>
    </source>
</evidence>
<name>U2YPZ5_9SPHN</name>
<dbReference type="EMBL" id="BASZ01000012">
    <property type="protein sequence ID" value="GAD50742.1"/>
    <property type="molecule type" value="Genomic_DNA"/>
</dbReference>
<comment type="cofactor">
    <cofactor evidence="1">
        <name>FAD</name>
        <dbReference type="ChEBI" id="CHEBI:57692"/>
    </cofactor>
</comment>
<dbReference type="InterPro" id="IPR051820">
    <property type="entry name" value="FAD-binding_MO"/>
</dbReference>
<keyword evidence="3" id="KW-0285">Flavoprotein</keyword>
<keyword evidence="4" id="KW-0274">FAD</keyword>
<dbReference type="PANTHER" id="PTHR43872:SF1">
    <property type="entry name" value="MONOOXYGENASE, PUTATIVE (AFU_ORTHOLOGUE AFUA_8G02570)-RELATED"/>
    <property type="match status" value="1"/>
</dbReference>
<reference evidence="8 9" key="1">
    <citation type="submission" date="2013-09" db="EMBL/GenBank/DDBJ databases">
        <title>Whole genome shotgun sequence of Novosphingobium tardaugens NBRC 16725.</title>
        <authorList>
            <person name="Isaki S."/>
            <person name="Hosoyama A."/>
            <person name="Tsuchikane K."/>
            <person name="Katsumata H."/>
            <person name="Ando Y."/>
            <person name="Yamazaki S."/>
            <person name="Fujita N."/>
        </authorList>
    </citation>
    <scope>NUCLEOTIDE SEQUENCE [LARGE SCALE GENOMIC DNA]</scope>
    <source>
        <strain evidence="8 9">NBRC 16725</strain>
    </source>
</reference>
<dbReference type="AlphaFoldDB" id="U2YPZ5"/>
<evidence type="ECO:0000256" key="4">
    <source>
        <dbReference type="ARBA" id="ARBA00022827"/>
    </source>
</evidence>
<comment type="similarity">
    <text evidence="2">Belongs to the FAD-binding monooxygenase family.</text>
</comment>
<evidence type="ECO:0000256" key="1">
    <source>
        <dbReference type="ARBA" id="ARBA00001974"/>
    </source>
</evidence>
<organism evidence="8 9">
    <name type="scientific">Caenibius tardaugens NBRC 16725</name>
    <dbReference type="NCBI Taxonomy" id="1219035"/>
    <lineage>
        <taxon>Bacteria</taxon>
        <taxon>Pseudomonadati</taxon>
        <taxon>Pseudomonadota</taxon>
        <taxon>Alphaproteobacteria</taxon>
        <taxon>Sphingomonadales</taxon>
        <taxon>Erythrobacteraceae</taxon>
        <taxon>Caenibius</taxon>
    </lineage>
</organism>
<evidence type="ECO:0000313" key="9">
    <source>
        <dbReference type="Proteomes" id="UP000016568"/>
    </source>
</evidence>
<dbReference type="Proteomes" id="UP000016568">
    <property type="component" value="Unassembled WGS sequence"/>
</dbReference>
<dbReference type="Gene3D" id="3.50.50.60">
    <property type="entry name" value="FAD/NAD(P)-binding domain"/>
    <property type="match status" value="1"/>
</dbReference>
<dbReference type="FunFam" id="3.50.50.60:FF:000228">
    <property type="entry name" value="FAD-containing monooxygenase EthA"/>
    <property type="match status" value="1"/>
</dbReference>
<sequence>MMSTAHPASSDPGIRPDLDVLIVGAGISGISMAAHLGMKCPGMRYAIMERREQLGGTWDLFRYPGIRSDSDMYTLGFGFEPWTDRDAIADGDRILAYLDRVVDQYNIRPNIRLATRVVSADFRADEGQWRVVLEGPDGSRETTARFVYFASGYYDYDAPHDPAFAGRDTFTGTIVHPQFWPQDLDYAGKRVVIIGSGATAVTMIPAMAQSAAHVTMLQRTPTWMAAQPRRDRVARLLQALFPARIAYRLNRRKNIRFQEYVFKTARRTPSRIASFLTRATRKALGTHYTEKDWLPPYGPWEQRLCLIPDGDLFAAIRKGQADVVTDRIERFDRTGIVLESGRHLDADIIVTATGLRLAMGGQVKVTLDGIKVNWRKHFYYRACMFSNVPNLAVAFGYLNAAWTLRADLTASYICDVLNTMQAKKAALVRPILPDDHDLTEDNVYEFSSGYIQRALPLMPKSATALPWRLNQDYREDLRDYRTRPIDDGVLHFESVVAKAREIA</sequence>
<keyword evidence="6" id="KW-0560">Oxidoreductase</keyword>
<dbReference type="SUPFAM" id="SSF51905">
    <property type="entry name" value="FAD/NAD(P)-binding domain"/>
    <property type="match status" value="1"/>
</dbReference>